<evidence type="ECO:0000313" key="4">
    <source>
        <dbReference type="EMBL" id="KAG2401895.1"/>
    </source>
</evidence>
<evidence type="ECO:0000259" key="3">
    <source>
        <dbReference type="PROSITE" id="PS51840"/>
    </source>
</evidence>
<feature type="coiled-coil region" evidence="1">
    <location>
        <begin position="1142"/>
        <end position="1169"/>
    </location>
</feature>
<feature type="coiled-coil region" evidence="1">
    <location>
        <begin position="1301"/>
        <end position="1395"/>
    </location>
</feature>
<dbReference type="Proteomes" id="UP000743370">
    <property type="component" value="Unassembled WGS sequence"/>
</dbReference>
<accession>A0A8T0KVR3</accession>
<reference evidence="4 5" key="1">
    <citation type="submission" date="2020-05" db="EMBL/GenBank/DDBJ databases">
        <title>Vigna angularis (adzuki bean) Var. LongXiaoDou No. 4 denovo assembly.</title>
        <authorList>
            <person name="Xiang H."/>
        </authorList>
    </citation>
    <scope>NUCLEOTIDE SEQUENCE [LARGE SCALE GENOMIC DNA]</scope>
    <source>
        <tissue evidence="4">Leaf</tissue>
    </source>
</reference>
<gene>
    <name evidence="4" type="ORF">HKW66_Vig0190680</name>
</gene>
<proteinExistence type="predicted"/>
<keyword evidence="1" id="KW-0175">Coiled coil</keyword>
<evidence type="ECO:0000256" key="2">
    <source>
        <dbReference type="SAM" id="MobiDB-lite"/>
    </source>
</evidence>
<feature type="coiled-coil region" evidence="1">
    <location>
        <begin position="703"/>
        <end position="737"/>
    </location>
</feature>
<sequence>MVDMFLLVSIFREQIKLSEEEGASISEENEVDNQLSGNDVPSDLSTRVDSTINVNKRRSFGLGVLYLFPLAKIFGRSKDVDALRSQIEALNKSLQEQKMIMRNEVEAYYERKGKKKTCNLSRHSRDKFQERLDFKFYDFHALEIEKGWNNLFVSIISIETGETIAKSGKASVQNGKCHWEDSMLSTMWISEDLLQNNESFLLKLVVAMCHWEDSMLSTMWISEDLLQNNESFLLKLVVAMVCWLHSLPCFTFESFLLKCHWEDSMLSTMWISEDLLQNNESFLLKLVVAMGSARFGTLGEAIINLATYVRPDVSTASLPLRQCSHGTILQVKIQCLTPRSKHRKGANSFVEEMSVCSDDVDSISDVSDNTFSRTSGSPYWDYQENTYHRRELSSKRISPLATCSDHDTGSSLSFWIGKLPQQSNVSGLKKNMNERQDSTYSENIHYPLYDASGSIHSSPVTSSSRTPVQGKIEEHGKVSHASDTTLTRSVGSSKDLLGVAQVTIDLLHGEAKMWEENATKLMVDVERLQKHLNKKSKNKKELEMELSASRKEIDALKDEIQLLTSAIKQNDSRNLKLQIEEMDNTIKELKNEIKYQKGLNCDLELIKQTQESKIDLVSILQKLEKIKEKQRMKIAGLSMNCLPFQDVDISSCVPEDSEEEDFSLSKEVLPEKMKKEFCHSDIDLGTSENAIRCLHEGIELQEFRNLELEHQLMQEKHKSMESTIQFLEKTLNDKDKEMQTARCFMARTLEENEAKWKSRLFEKGKQIINFEKRLSDGVYAFGNEILSLTQRVQDLEAEYCEEQGESRKNLIISSSFSSNFPLFCSDSSTINIIEVFLELYKQLQLSVEKLRGQENLLNQMTLTKNENCFSISDLSKDVGKIDLKELSEAILCTIILLKKLLETKTSSFEYKINSQDELVGRKIRDDNVYQNEVRDCSVRGNIVCISCQELRNIQEKLMSHIPPEMKNQQVESAETNKLKSHNMSGKEKTCLRYSKLQLETEVAYLQSKISSSCSADFPNDMKFHYWTKDSHTLISKDRVRNPSFASCDDEGNILFGLEAEKEQFSERVLSLEAEMRHLIEEKESTHLALKNTENVVKNLQDEIRRMEGLNEAQEVEWKRKEESMQKKWKEAQEECSFLKVANLELQATNEELIEESKTLQTTNDELRMQNLDLHGQCTVLDSKLGESHIAFSDMLKLIQELEYKFTSMQEEIALKEKTINVDLDFILEESRKQEERFIIEEKLLTQTNLEKTTEVGYLQREVEHLRDQISCICDRHKTMASNTILEVYDLCADKAMIEAALQQEQEKGRLHQAKLDNLQAEYKVMMQNYTEELAASKADQETLKVNYEKVVALLDNVKSNEEKLKGTVRGLEAELKASELERLQATEEIFELEVQLQKTEMLQDEIFILKRSLYEAEFEFRRLEASYQTLSLEFEELKAKNASYIGRISTTEKVTSELEDCKRSKIEFEEQILRLQWNLKTKEASCINKAQLKYEISQMTKDNAELHRKKDFLQQENEEYKNKVKDLEERLKQKKDVKEDHYDAKDCSTSTTAIHDLNIFTGTG</sequence>
<dbReference type="InterPro" id="IPR019448">
    <property type="entry name" value="NT-C2"/>
</dbReference>
<comment type="caution">
    <text evidence="4">The sequence shown here is derived from an EMBL/GenBank/DDBJ whole genome shotgun (WGS) entry which is preliminary data.</text>
</comment>
<evidence type="ECO:0000313" key="5">
    <source>
        <dbReference type="Proteomes" id="UP000743370"/>
    </source>
</evidence>
<feature type="coiled-coil region" evidence="1">
    <location>
        <begin position="1054"/>
        <end position="1116"/>
    </location>
</feature>
<protein>
    <recommendedName>
        <fullName evidence="3">C2 NT-type domain-containing protein</fullName>
    </recommendedName>
</protein>
<dbReference type="PROSITE" id="PS51840">
    <property type="entry name" value="C2_NT"/>
    <property type="match status" value="1"/>
</dbReference>
<evidence type="ECO:0000256" key="1">
    <source>
        <dbReference type="SAM" id="Coils"/>
    </source>
</evidence>
<feature type="compositionally biased region" description="Polar residues" evidence="2">
    <location>
        <begin position="32"/>
        <end position="42"/>
    </location>
</feature>
<feature type="coiled-coil region" evidence="1">
    <location>
        <begin position="1489"/>
        <end position="1544"/>
    </location>
</feature>
<feature type="coiled-coil region" evidence="1">
    <location>
        <begin position="525"/>
        <end position="640"/>
    </location>
</feature>
<dbReference type="PANTHER" id="PTHR47270">
    <property type="entry name" value="PROTEIN MLP1-LIKE"/>
    <property type="match status" value="1"/>
</dbReference>
<dbReference type="PANTHER" id="PTHR47270:SF13">
    <property type="entry name" value="HEAVY CHAIN-LIKE PROTEIN, PUTATIVE-RELATED"/>
    <property type="match status" value="1"/>
</dbReference>
<feature type="coiled-coil region" evidence="1">
    <location>
        <begin position="80"/>
        <end position="111"/>
    </location>
</feature>
<dbReference type="EMBL" id="JABFOF010000003">
    <property type="protein sequence ID" value="KAG2401895.1"/>
    <property type="molecule type" value="Genomic_DNA"/>
</dbReference>
<feature type="region of interest" description="Disordered" evidence="2">
    <location>
        <begin position="22"/>
        <end position="42"/>
    </location>
</feature>
<feature type="domain" description="C2 NT-type" evidence="3">
    <location>
        <begin position="120"/>
        <end position="337"/>
    </location>
</feature>
<name>A0A8T0KVR3_PHAAN</name>
<organism evidence="4 5">
    <name type="scientific">Phaseolus angularis</name>
    <name type="common">Azuki bean</name>
    <name type="synonym">Vigna angularis</name>
    <dbReference type="NCBI Taxonomy" id="3914"/>
    <lineage>
        <taxon>Eukaryota</taxon>
        <taxon>Viridiplantae</taxon>
        <taxon>Streptophyta</taxon>
        <taxon>Embryophyta</taxon>
        <taxon>Tracheophyta</taxon>
        <taxon>Spermatophyta</taxon>
        <taxon>Magnoliopsida</taxon>
        <taxon>eudicotyledons</taxon>
        <taxon>Gunneridae</taxon>
        <taxon>Pentapetalae</taxon>
        <taxon>rosids</taxon>
        <taxon>fabids</taxon>
        <taxon>Fabales</taxon>
        <taxon>Fabaceae</taxon>
        <taxon>Papilionoideae</taxon>
        <taxon>50 kb inversion clade</taxon>
        <taxon>NPAAA clade</taxon>
        <taxon>indigoferoid/millettioid clade</taxon>
        <taxon>Phaseoleae</taxon>
        <taxon>Vigna</taxon>
    </lineage>
</organism>